<dbReference type="Pfam" id="PF00501">
    <property type="entry name" value="AMP-binding"/>
    <property type="match status" value="1"/>
</dbReference>
<evidence type="ECO:0000259" key="1">
    <source>
        <dbReference type="Pfam" id="PF00501"/>
    </source>
</evidence>
<protein>
    <submittedName>
        <fullName evidence="3">Long-chain fatty acid--CoA ligase</fullName>
    </submittedName>
</protein>
<dbReference type="EMBL" id="RXOL01000011">
    <property type="protein sequence ID" value="RVQ64851.1"/>
    <property type="molecule type" value="Genomic_DNA"/>
</dbReference>
<dbReference type="Pfam" id="PF13193">
    <property type="entry name" value="AMP-binding_C"/>
    <property type="match status" value="1"/>
</dbReference>
<dbReference type="InterPro" id="IPR045851">
    <property type="entry name" value="AMP-bd_C_sf"/>
</dbReference>
<dbReference type="GO" id="GO:0006631">
    <property type="term" value="P:fatty acid metabolic process"/>
    <property type="evidence" value="ECO:0007669"/>
    <property type="project" value="TreeGrafter"/>
</dbReference>
<dbReference type="GO" id="GO:0031956">
    <property type="term" value="F:medium-chain fatty acid-CoA ligase activity"/>
    <property type="evidence" value="ECO:0007669"/>
    <property type="project" value="TreeGrafter"/>
</dbReference>
<dbReference type="InterPro" id="IPR020845">
    <property type="entry name" value="AMP-binding_CS"/>
</dbReference>
<gene>
    <name evidence="3" type="ORF">EKN06_14740</name>
</gene>
<dbReference type="SUPFAM" id="SSF56801">
    <property type="entry name" value="Acetyl-CoA synthetase-like"/>
    <property type="match status" value="1"/>
</dbReference>
<dbReference type="InterPro" id="IPR000873">
    <property type="entry name" value="AMP-dep_synth/lig_dom"/>
</dbReference>
<evidence type="ECO:0000259" key="2">
    <source>
        <dbReference type="Pfam" id="PF13193"/>
    </source>
</evidence>
<comment type="caution">
    <text evidence="3">The sequence shown here is derived from an EMBL/GenBank/DDBJ whole genome shotgun (WGS) entry which is preliminary data.</text>
</comment>
<proteinExistence type="predicted"/>
<feature type="domain" description="AMP-dependent synthetase/ligase" evidence="1">
    <location>
        <begin position="14"/>
        <end position="356"/>
    </location>
</feature>
<accession>A0A437GU59</accession>
<feature type="domain" description="AMP-binding enzyme C-terminal" evidence="2">
    <location>
        <begin position="405"/>
        <end position="481"/>
    </location>
</feature>
<dbReference type="Gene3D" id="3.30.300.30">
    <property type="match status" value="1"/>
</dbReference>
<dbReference type="PROSITE" id="PS00455">
    <property type="entry name" value="AMP_BINDING"/>
    <property type="match status" value="1"/>
</dbReference>
<dbReference type="AlphaFoldDB" id="A0A437GU59"/>
<evidence type="ECO:0000313" key="3">
    <source>
        <dbReference type="EMBL" id="RVQ64851.1"/>
    </source>
</evidence>
<dbReference type="Proteomes" id="UP000283003">
    <property type="component" value="Unassembled WGS sequence"/>
</dbReference>
<name>A0A437GU59_9SPHN</name>
<dbReference type="Gene3D" id="3.40.50.12780">
    <property type="entry name" value="N-terminal domain of ligase-like"/>
    <property type="match status" value="1"/>
</dbReference>
<keyword evidence="3" id="KW-0436">Ligase</keyword>
<evidence type="ECO:0000313" key="4">
    <source>
        <dbReference type="Proteomes" id="UP000283003"/>
    </source>
</evidence>
<dbReference type="OrthoDB" id="9803968at2"/>
<dbReference type="PANTHER" id="PTHR43201:SF32">
    <property type="entry name" value="2-SUCCINYLBENZOATE--COA LIGASE, CHLOROPLASTIC_PEROXISOMAL"/>
    <property type="match status" value="1"/>
</dbReference>
<dbReference type="InterPro" id="IPR025110">
    <property type="entry name" value="AMP-bd_C"/>
</dbReference>
<keyword evidence="4" id="KW-1185">Reference proteome</keyword>
<reference evidence="3 4" key="1">
    <citation type="submission" date="2018-12" db="EMBL/GenBank/DDBJ databases">
        <title>Croceicoccus ponticola sp. nov., a lipolytic bacterium isolated from seawater.</title>
        <authorList>
            <person name="Yoon J.-H."/>
        </authorList>
    </citation>
    <scope>NUCLEOTIDE SEQUENCE [LARGE SCALE GENOMIC DNA]</scope>
    <source>
        <strain evidence="3 4">GM-16</strain>
    </source>
</reference>
<dbReference type="InterPro" id="IPR042099">
    <property type="entry name" value="ANL_N_sf"/>
</dbReference>
<organism evidence="3 4">
    <name type="scientific">Croceicoccus ponticola</name>
    <dbReference type="NCBI Taxonomy" id="2217664"/>
    <lineage>
        <taxon>Bacteria</taxon>
        <taxon>Pseudomonadati</taxon>
        <taxon>Pseudomonadota</taxon>
        <taxon>Alphaproteobacteria</taxon>
        <taxon>Sphingomonadales</taxon>
        <taxon>Erythrobacteraceae</taxon>
        <taxon>Croceicoccus</taxon>
    </lineage>
</organism>
<dbReference type="PANTHER" id="PTHR43201">
    <property type="entry name" value="ACYL-COA SYNTHETASE"/>
    <property type="match status" value="1"/>
</dbReference>
<sequence>MQQPDDPAVYRLFAMRAQVAPDALALVQGDMRLTYAELLDEVDRFAAGLHARGIARSDRVAILSENRWEYLAIQLACARIGAIAACQNWRLAVPELRHCITLVSPALLVCSERYAETAQTAGAGLSICRIEDLQVAGDSPLAGGADDGLLIIYTSGTTGLPKAALIGQRAEVWRSCVLRMDLGLAADDAYVAWAPMFHMGGTEHSLATLMGGGTVIVTNGFDPAAIVDAIEQFRIGWLLLVPATIEPVLAELQARDPVVMGVKVVGCMPDLVPSATVAAITGALGAHYLDSFGATETGMPPLSANLIPPGAAPASYPKALSMLTELRLCDADGRDVPRGQPGEAWLRAPTLFSGYWNNPDANAECFRDGWFRMGDLFRQEDDGFHFVGRAKYLIKSGGENIYPAEIERVLLADPRVIDAIVVSRADAKWGEVPVAVIARNCDTLDEEAVLAMCRANLAGYKQPRGVCFVDDSDFPRSASGKIMREAVEAMVA</sequence>